<dbReference type="EMBL" id="CASHSV030000001">
    <property type="protein sequence ID" value="CAJ2629715.1"/>
    <property type="molecule type" value="Genomic_DNA"/>
</dbReference>
<accession>A0ACB0ICH4</accession>
<dbReference type="Proteomes" id="UP001177021">
    <property type="component" value="Unassembled WGS sequence"/>
</dbReference>
<name>A0ACB0ICH4_TRIPR</name>
<evidence type="ECO:0000313" key="2">
    <source>
        <dbReference type="Proteomes" id="UP001177021"/>
    </source>
</evidence>
<reference evidence="1" key="1">
    <citation type="submission" date="2023-10" db="EMBL/GenBank/DDBJ databases">
        <authorList>
            <person name="Rodriguez Cubillos JULIANA M."/>
            <person name="De Vega J."/>
        </authorList>
    </citation>
    <scope>NUCLEOTIDE SEQUENCE</scope>
</reference>
<proteinExistence type="predicted"/>
<protein>
    <submittedName>
        <fullName evidence="1">Uncharacterized protein</fullName>
    </submittedName>
</protein>
<gene>
    <name evidence="1" type="ORF">MILVUS5_LOCUS1639</name>
</gene>
<organism evidence="1 2">
    <name type="scientific">Trifolium pratense</name>
    <name type="common">Red clover</name>
    <dbReference type="NCBI Taxonomy" id="57577"/>
    <lineage>
        <taxon>Eukaryota</taxon>
        <taxon>Viridiplantae</taxon>
        <taxon>Streptophyta</taxon>
        <taxon>Embryophyta</taxon>
        <taxon>Tracheophyta</taxon>
        <taxon>Spermatophyta</taxon>
        <taxon>Magnoliopsida</taxon>
        <taxon>eudicotyledons</taxon>
        <taxon>Gunneridae</taxon>
        <taxon>Pentapetalae</taxon>
        <taxon>rosids</taxon>
        <taxon>fabids</taxon>
        <taxon>Fabales</taxon>
        <taxon>Fabaceae</taxon>
        <taxon>Papilionoideae</taxon>
        <taxon>50 kb inversion clade</taxon>
        <taxon>NPAAA clade</taxon>
        <taxon>Hologalegina</taxon>
        <taxon>IRL clade</taxon>
        <taxon>Trifolieae</taxon>
        <taxon>Trifolium</taxon>
    </lineage>
</organism>
<evidence type="ECO:0000313" key="1">
    <source>
        <dbReference type="EMBL" id="CAJ2629715.1"/>
    </source>
</evidence>
<keyword evidence="2" id="KW-1185">Reference proteome</keyword>
<sequence length="499" mass="56078">MQKQTFGSSKASSKCTAVLPYQTPRLRDHYLLGKKLGQGQFGTTYLCTHKSSGKLYACKSIPKRKLLCQEDYDDVWREIQIMHHLSEHPNVVQIQGTYEDSVFVHLVMELCAGGELFDRIIKKGHYSEREAAKLIKTIVGVVEACHSLGVMHRDLKPENFLFDTPGEDAQMKATDFGLSVFYKPGQTFHDVVGSPYYVAPEVLCKIYGPEVDVWSAGVILYILLSGVPPFWAETESGIFRQILNGELDFVSDPWPTISESAKDLVKQMLDRDPKKRITAHEVLCHPWIVDDTVAPDQPLDSAVLTRLKHFSAMNKLKKMALRVIAERLSEEEIGGLKELFKMIDTDNSGTITFEELKDGLKRVGSDLMESEIKSLMDAADIDNNGTIDYGEFLAATLHLNKMEREENLVAAFAYFDKDGSGYITIDELQQASKDFGLGEVHLDDMIKEIDQDNDGRIDYAEFVAMMKKGDRDDTVGRTRTMKGNLNFNIAEAFGVKDSS</sequence>
<comment type="caution">
    <text evidence="1">The sequence shown here is derived from an EMBL/GenBank/DDBJ whole genome shotgun (WGS) entry which is preliminary data.</text>
</comment>